<feature type="signal peptide" evidence="3">
    <location>
        <begin position="1"/>
        <end position="22"/>
    </location>
</feature>
<dbReference type="InterPro" id="IPR036179">
    <property type="entry name" value="Ig-like_dom_sf"/>
</dbReference>
<feature type="transmembrane region" description="Helical" evidence="2">
    <location>
        <begin position="478"/>
        <end position="507"/>
    </location>
</feature>
<dbReference type="InterPro" id="IPR003599">
    <property type="entry name" value="Ig_sub"/>
</dbReference>
<accession>A0A1X7UV21</accession>
<dbReference type="InterPro" id="IPR007110">
    <property type="entry name" value="Ig-like_dom"/>
</dbReference>
<dbReference type="PANTHER" id="PTHR45889:SF8">
    <property type="entry name" value="IG-LIKE DOMAIN-CONTAINING PROTEIN"/>
    <property type="match status" value="1"/>
</dbReference>
<dbReference type="Proteomes" id="UP000007879">
    <property type="component" value="Unassembled WGS sequence"/>
</dbReference>
<dbReference type="SMART" id="SM00409">
    <property type="entry name" value="IG"/>
    <property type="match status" value="2"/>
</dbReference>
<dbReference type="AlphaFoldDB" id="A0A1X7UV21"/>
<dbReference type="InParanoid" id="A0A1X7UV21"/>
<dbReference type="Gene3D" id="2.60.40.10">
    <property type="entry name" value="Immunoglobulins"/>
    <property type="match status" value="2"/>
</dbReference>
<dbReference type="InterPro" id="IPR013783">
    <property type="entry name" value="Ig-like_fold"/>
</dbReference>
<protein>
    <recommendedName>
        <fullName evidence="4">Ig-like domain-containing protein</fullName>
    </recommendedName>
</protein>
<dbReference type="SUPFAM" id="SSF48726">
    <property type="entry name" value="Immunoglobulin"/>
    <property type="match status" value="2"/>
</dbReference>
<keyword evidence="3" id="KW-0732">Signal</keyword>
<gene>
    <name evidence="5" type="primary">105312834</name>
</gene>
<dbReference type="PROSITE" id="PS50835">
    <property type="entry name" value="IG_LIKE"/>
    <property type="match status" value="1"/>
</dbReference>
<reference evidence="5" key="2">
    <citation type="submission" date="2017-05" db="UniProtKB">
        <authorList>
            <consortium name="EnsemblMetazoa"/>
        </authorList>
    </citation>
    <scope>IDENTIFICATION</scope>
</reference>
<evidence type="ECO:0000256" key="1">
    <source>
        <dbReference type="SAM" id="MobiDB-lite"/>
    </source>
</evidence>
<keyword evidence="2" id="KW-0472">Membrane</keyword>
<keyword evidence="2" id="KW-0812">Transmembrane</keyword>
<keyword evidence="2" id="KW-1133">Transmembrane helix</keyword>
<feature type="domain" description="Ig-like" evidence="4">
    <location>
        <begin position="208"/>
        <end position="294"/>
    </location>
</feature>
<dbReference type="PANTHER" id="PTHR45889">
    <property type="entry name" value="IG-LIKE DOMAIN-CONTAINING PROTEIN"/>
    <property type="match status" value="1"/>
</dbReference>
<feature type="region of interest" description="Disordered" evidence="1">
    <location>
        <begin position="440"/>
        <end position="471"/>
    </location>
</feature>
<sequence>MKKTLMLFLFLLFYFTRTGIKGDIVIASGERGVPVGDDFIFNCSTSNEEEPLYLTINGEFEGDYFNKTSSSTKGPGHVTYTYSNAGLSDNGLIFQCITNDNEASDVLPLIIYIPPVYTLGSQSLVLFNSTNSCISINIQAIPYPNNYSWTHGNVSLTMTTPSTGISTTPHSICFNPVLTSYNGSYTLSASNPAGNGNITFNLDIYYGPSFSDGDKLMEFPVHSNVTIECQVILANPNYYNLSLNYSTAAGPNSNNTIVTIDESSGQFIVTNATIDNGGNYTCTAAGEYNTTSVTYWIFIGGPPSVVINEVNISINNNNLLIDASVTDNGSAPASGLTFNITSNYSNSNYGNTVTFASPIVNATRSLNGLIVTQYAELLELLGGSGDYELYLTIGAFNDIGINNYLYNTTFTVPIFSSSSSFPYSSMEFTSSITSITSMTSSTSSTVSPTSTSTTGHTSLTTSIHPSSSPIPPHSSSSIGGIIAAVVIVPLVLLVAVAVFVTILICILRRRSKRLSVSSREYNYEQIDDGSSYESFMAEPDNDF</sequence>
<evidence type="ECO:0000256" key="2">
    <source>
        <dbReference type="SAM" id="Phobius"/>
    </source>
</evidence>
<organism evidence="5">
    <name type="scientific">Amphimedon queenslandica</name>
    <name type="common">Sponge</name>
    <dbReference type="NCBI Taxonomy" id="400682"/>
    <lineage>
        <taxon>Eukaryota</taxon>
        <taxon>Metazoa</taxon>
        <taxon>Porifera</taxon>
        <taxon>Demospongiae</taxon>
        <taxon>Heteroscleromorpha</taxon>
        <taxon>Haplosclerida</taxon>
        <taxon>Niphatidae</taxon>
        <taxon>Amphimedon</taxon>
    </lineage>
</organism>
<dbReference type="EnsemblMetazoa" id="Aqu2.1.31232_001">
    <property type="protein sequence ID" value="Aqu2.1.31232_001"/>
    <property type="gene ID" value="Aqu2.1.31232"/>
</dbReference>
<evidence type="ECO:0000313" key="6">
    <source>
        <dbReference type="Proteomes" id="UP000007879"/>
    </source>
</evidence>
<dbReference type="KEGG" id="aqu:105312834"/>
<keyword evidence="6" id="KW-1185">Reference proteome</keyword>
<evidence type="ECO:0000259" key="4">
    <source>
        <dbReference type="PROSITE" id="PS50835"/>
    </source>
</evidence>
<evidence type="ECO:0000313" key="5">
    <source>
        <dbReference type="EnsemblMetazoa" id="Aqu2.1.31232_001"/>
    </source>
</evidence>
<dbReference type="EnsemblMetazoa" id="XM_019996788.1">
    <property type="protein sequence ID" value="XP_019852347.1"/>
    <property type="gene ID" value="LOC105312834"/>
</dbReference>
<name>A0A1X7UV21_AMPQE</name>
<proteinExistence type="predicted"/>
<reference evidence="6" key="1">
    <citation type="journal article" date="2010" name="Nature">
        <title>The Amphimedon queenslandica genome and the evolution of animal complexity.</title>
        <authorList>
            <person name="Srivastava M."/>
            <person name="Simakov O."/>
            <person name="Chapman J."/>
            <person name="Fahey B."/>
            <person name="Gauthier M.E."/>
            <person name="Mitros T."/>
            <person name="Richards G.S."/>
            <person name="Conaco C."/>
            <person name="Dacre M."/>
            <person name="Hellsten U."/>
            <person name="Larroux C."/>
            <person name="Putnam N.H."/>
            <person name="Stanke M."/>
            <person name="Adamska M."/>
            <person name="Darling A."/>
            <person name="Degnan S.M."/>
            <person name="Oakley T.H."/>
            <person name="Plachetzki D.C."/>
            <person name="Zhai Y."/>
            <person name="Adamski M."/>
            <person name="Calcino A."/>
            <person name="Cummins S.F."/>
            <person name="Goodstein D.M."/>
            <person name="Harris C."/>
            <person name="Jackson D.J."/>
            <person name="Leys S.P."/>
            <person name="Shu S."/>
            <person name="Woodcroft B.J."/>
            <person name="Vervoort M."/>
            <person name="Kosik K.S."/>
            <person name="Manning G."/>
            <person name="Degnan B.M."/>
            <person name="Rokhsar D.S."/>
        </authorList>
    </citation>
    <scope>NUCLEOTIDE SEQUENCE [LARGE SCALE GENOMIC DNA]</scope>
</reference>
<feature type="chain" id="PRO_5013050132" description="Ig-like domain-containing protein" evidence="3">
    <location>
        <begin position="23"/>
        <end position="543"/>
    </location>
</feature>
<evidence type="ECO:0000256" key="3">
    <source>
        <dbReference type="SAM" id="SignalP"/>
    </source>
</evidence>